<dbReference type="Pfam" id="PF04072">
    <property type="entry name" value="LCM"/>
    <property type="match status" value="1"/>
</dbReference>
<keyword evidence="7" id="KW-0489">Methyltransferase</keyword>
<accession>A0A4T0X2Y7</accession>
<proteinExistence type="inferred from homology"/>
<comment type="catalytic activity">
    <reaction evidence="1">
        <text>7-[(3S)-3-amino-3-carboxypropyl]wyosine(37) in tRNA(Phe) + S-adenosyl-L-methionine = 7-[(3S)-(3-amino-3-methoxycarbonyl)propyl]wyosine(37) in tRNA(Phe) + S-adenosyl-L-homocysteine</text>
        <dbReference type="Rhea" id="RHEA:36903"/>
        <dbReference type="Rhea" id="RHEA-COMP:10379"/>
        <dbReference type="Rhea" id="RHEA-COMP:11844"/>
        <dbReference type="ChEBI" id="CHEBI:57856"/>
        <dbReference type="ChEBI" id="CHEBI:59789"/>
        <dbReference type="ChEBI" id="CHEBI:73543"/>
        <dbReference type="ChEBI" id="CHEBI:74275"/>
        <dbReference type="EC" id="2.1.1.290"/>
    </reaction>
</comment>
<evidence type="ECO:0000256" key="5">
    <source>
        <dbReference type="ARBA" id="ARBA00012779"/>
    </source>
</evidence>
<dbReference type="AlphaFoldDB" id="A0A4T0X2Y7"/>
<dbReference type="UniPathway" id="UPA00375"/>
<dbReference type="GO" id="GO:0031591">
    <property type="term" value="P:wybutosine biosynthetic process"/>
    <property type="evidence" value="ECO:0007669"/>
    <property type="project" value="TreeGrafter"/>
</dbReference>
<dbReference type="EC" id="2.1.1.290" evidence="5"/>
<keyword evidence="15" id="KW-1185">Reference proteome</keyword>
<dbReference type="InterPro" id="IPR029063">
    <property type="entry name" value="SAM-dependent_MTases_sf"/>
</dbReference>
<evidence type="ECO:0000256" key="10">
    <source>
        <dbReference type="ARBA" id="ARBA00022694"/>
    </source>
</evidence>
<evidence type="ECO:0000256" key="12">
    <source>
        <dbReference type="ARBA" id="ARBA00030847"/>
    </source>
</evidence>
<evidence type="ECO:0000256" key="11">
    <source>
        <dbReference type="ARBA" id="ARBA00029750"/>
    </source>
</evidence>
<comment type="caution">
    <text evidence="14">The sequence shown here is derived from an EMBL/GenBank/DDBJ whole genome shotgun (WGS) entry which is preliminary data.</text>
</comment>
<evidence type="ECO:0000256" key="7">
    <source>
        <dbReference type="ARBA" id="ARBA00022603"/>
    </source>
</evidence>
<organism evidence="14 15">
    <name type="scientific">Pichia inconspicua</name>
    <dbReference type="NCBI Taxonomy" id="52247"/>
    <lineage>
        <taxon>Eukaryota</taxon>
        <taxon>Fungi</taxon>
        <taxon>Dikarya</taxon>
        <taxon>Ascomycota</taxon>
        <taxon>Saccharomycotina</taxon>
        <taxon>Pichiomycetes</taxon>
        <taxon>Pichiales</taxon>
        <taxon>Pichiaceae</taxon>
        <taxon>Pichia</taxon>
    </lineage>
</organism>
<evidence type="ECO:0000256" key="4">
    <source>
        <dbReference type="ARBA" id="ARBA00012155"/>
    </source>
</evidence>
<gene>
    <name evidence="14" type="ORF">CANINC_001795</name>
</gene>
<dbReference type="SUPFAM" id="SSF117281">
    <property type="entry name" value="Kelch motif"/>
    <property type="match status" value="1"/>
</dbReference>
<dbReference type="STRING" id="52247.A0A4T0X2Y7"/>
<evidence type="ECO:0000256" key="8">
    <source>
        <dbReference type="ARBA" id="ARBA00022679"/>
    </source>
</evidence>
<comment type="catalytic activity">
    <reaction evidence="13">
        <text>7-[(3S)-(3-amino-3-methoxycarbonyl)propyl]wyosine(37) in tRNA(Phe) + S-adenosyl-L-methionine + CO2 = wybutosine(37) in tRNA(Phe) + S-adenosyl-L-homocysteine + 2 H(+)</text>
        <dbReference type="Rhea" id="RHEA:37119"/>
        <dbReference type="Rhea" id="RHEA-COMP:11844"/>
        <dbReference type="Rhea" id="RHEA-COMP:11847"/>
        <dbReference type="ChEBI" id="CHEBI:15378"/>
        <dbReference type="ChEBI" id="CHEBI:16526"/>
        <dbReference type="ChEBI" id="CHEBI:57856"/>
        <dbReference type="ChEBI" id="CHEBI:59789"/>
        <dbReference type="ChEBI" id="CHEBI:73544"/>
        <dbReference type="ChEBI" id="CHEBI:74275"/>
        <dbReference type="EC" id="2.3.1.231"/>
    </reaction>
</comment>
<evidence type="ECO:0000256" key="2">
    <source>
        <dbReference type="ARBA" id="ARBA00004797"/>
    </source>
</evidence>
<dbReference type="PANTHER" id="PTHR46529">
    <property type="entry name" value="TRNA WYBUTOSINE-SYNTHESIZING PROTEIN 4"/>
    <property type="match status" value="1"/>
</dbReference>
<keyword evidence="8" id="KW-0808">Transferase</keyword>
<dbReference type="OrthoDB" id="47172at2759"/>
<keyword evidence="10" id="KW-0819">tRNA processing</keyword>
<dbReference type="Pfam" id="PF13418">
    <property type="entry name" value="Beta-prop_TYW4"/>
    <property type="match status" value="1"/>
</dbReference>
<dbReference type="GO" id="GO:0030488">
    <property type="term" value="P:tRNA methylation"/>
    <property type="evidence" value="ECO:0007669"/>
    <property type="project" value="TreeGrafter"/>
</dbReference>
<reference evidence="14 15" key="1">
    <citation type="journal article" date="2019" name="Front. Genet.">
        <title>Whole-Genome Sequencing of the Opportunistic Yeast Pathogen Candida inconspicua Uncovers Its Hybrid Origin.</title>
        <authorList>
            <person name="Mixao V."/>
            <person name="Hansen A.P."/>
            <person name="Saus E."/>
            <person name="Boekhout T."/>
            <person name="Lass-Florl C."/>
            <person name="Gabaldon T."/>
        </authorList>
    </citation>
    <scope>NUCLEOTIDE SEQUENCE [LARGE SCALE GENOMIC DNA]</scope>
    <source>
        <strain evidence="14 15">CBS 180</strain>
    </source>
</reference>
<evidence type="ECO:0000256" key="9">
    <source>
        <dbReference type="ARBA" id="ARBA00022691"/>
    </source>
</evidence>
<evidence type="ECO:0000256" key="6">
    <source>
        <dbReference type="ARBA" id="ARBA00018045"/>
    </source>
</evidence>
<comment type="similarity">
    <text evidence="3">Belongs to the methyltransferase superfamily. LCMT family.</text>
</comment>
<evidence type="ECO:0000256" key="13">
    <source>
        <dbReference type="ARBA" id="ARBA00049250"/>
    </source>
</evidence>
<evidence type="ECO:0000256" key="1">
    <source>
        <dbReference type="ARBA" id="ARBA00001806"/>
    </source>
</evidence>
<dbReference type="Gene3D" id="3.40.50.150">
    <property type="entry name" value="Vaccinia Virus protein VP39"/>
    <property type="match status" value="1"/>
</dbReference>
<dbReference type="Proteomes" id="UP000307173">
    <property type="component" value="Unassembled WGS sequence"/>
</dbReference>
<name>A0A4T0X2Y7_9ASCO</name>
<sequence>MTDIYASVTQKLVFNKKQQKDEKSPKLGKTKKVVHDLFVQGTNDSSIVSKRSVEILYNKSVNKNAKDYFQHFVKKTPRRTPVINRGYWIRMKSIRMSIEKIISQQPENQRINIINLGCGYDPLPFQILDDAKFTYLKLFCIDVDFPELIGYKCQMIHNSSELLEIIGEKYPVAMENEGIQMHTDIYAAVGCDLTNKYLYCRQLDFFKANDPSTTNIFIAEVSLAYMTPDTANPIIETSSHFSNSHFIVLEQLMPAGPDHPFAKRMLNHFKKMEAPLQCIEFYPTIPDQINRFKMLGYEFVNARDLLSCWNLVDEETRKKIESVEPFDEWEEFFFFGQHYLNLHATNQKDIEVYDKDFSELYEPLENSSNNYYFKVNTDIEAPFQRKFHNCLCLPESKFITSGTNQSRLADTISLSPGSFNIETPEGFKSRNSAVAPTVDDSVYLIGGRRIPGVGLNECWRFFKSVDSYKWEVLESMKEGRVKHSALAYGNGILVYGGTSNEVFSYYFIEKNEWVNLSSDFVGLMGAKLFKSLDDIYLIGGMISGESSSQLNSKLYRVDINLDLRIVEVKPIFSHSTLARFGHHVYSDENKVLVIGGVGGKLFDQHDTIVEVDIKEKCIKSISIPDECWKKSNVLIGSDIISGTKEFSIILGGAVCYGFGSVWGGIMEVGIEKLPVGNYDLKKTV</sequence>
<dbReference type="InterPro" id="IPR015915">
    <property type="entry name" value="Kelch-typ_b-propeller"/>
</dbReference>
<dbReference type="Gene3D" id="2.120.10.80">
    <property type="entry name" value="Kelch-type beta propeller"/>
    <property type="match status" value="1"/>
</dbReference>
<dbReference type="GO" id="GO:0008175">
    <property type="term" value="F:tRNA methyltransferase activity"/>
    <property type="evidence" value="ECO:0007669"/>
    <property type="project" value="TreeGrafter"/>
</dbReference>
<dbReference type="PANTHER" id="PTHR46529:SF1">
    <property type="entry name" value="TRNA WYBUTOSINE-SYNTHESIZING PROTEIN 4"/>
    <property type="match status" value="1"/>
</dbReference>
<dbReference type="EMBL" id="SELW01000280">
    <property type="protein sequence ID" value="TID29676.1"/>
    <property type="molecule type" value="Genomic_DNA"/>
</dbReference>
<evidence type="ECO:0000313" key="15">
    <source>
        <dbReference type="Proteomes" id="UP000307173"/>
    </source>
</evidence>
<dbReference type="InterPro" id="IPR007213">
    <property type="entry name" value="Ppm1/Ppm2/Tcmp"/>
</dbReference>
<protein>
    <recommendedName>
        <fullName evidence="6">tRNA wybutosine-synthesizing protein 4</fullName>
        <ecNumber evidence="5">2.1.1.290</ecNumber>
        <ecNumber evidence="4">2.3.1.231</ecNumber>
    </recommendedName>
    <alternativeName>
        <fullName evidence="12">tRNA(Phe) (7-(3-amino-3-(methoxycarbonyl)propyl)wyosine(37)-N)-methoxycarbonyltransferase</fullName>
    </alternativeName>
    <alternativeName>
        <fullName evidence="11">tRNA(Phe) (7-(3-amino-3-carboxypropyl)wyosine(37)-O)-methyltransferase</fullName>
    </alternativeName>
</protein>
<evidence type="ECO:0000256" key="3">
    <source>
        <dbReference type="ARBA" id="ARBA00010703"/>
    </source>
</evidence>
<dbReference type="SUPFAM" id="SSF53335">
    <property type="entry name" value="S-adenosyl-L-methionine-dependent methyltransferases"/>
    <property type="match status" value="1"/>
</dbReference>
<dbReference type="EC" id="2.3.1.231" evidence="4"/>
<keyword evidence="9" id="KW-0949">S-adenosyl-L-methionine</keyword>
<evidence type="ECO:0000313" key="14">
    <source>
        <dbReference type="EMBL" id="TID29676.1"/>
    </source>
</evidence>
<comment type="pathway">
    <text evidence="2">tRNA modification; wybutosine-tRNA(Phe) biosynthesis.</text>
</comment>